<dbReference type="AlphaFoldDB" id="A0A1W6MI71"/>
<protein>
    <recommendedName>
        <fullName evidence="1">Transposase IS4-like domain-containing protein</fullName>
    </recommendedName>
</protein>
<dbReference type="Proteomes" id="UP000193431">
    <property type="component" value="Chromosome"/>
</dbReference>
<dbReference type="GO" id="GO:0004803">
    <property type="term" value="F:transposase activity"/>
    <property type="evidence" value="ECO:0007669"/>
    <property type="project" value="InterPro"/>
</dbReference>
<feature type="domain" description="Transposase IS4-like" evidence="1">
    <location>
        <begin position="55"/>
        <end position="116"/>
    </location>
</feature>
<evidence type="ECO:0000313" key="3">
    <source>
        <dbReference type="Proteomes" id="UP000193431"/>
    </source>
</evidence>
<keyword evidence="3" id="KW-1185">Reference proteome</keyword>
<name>A0A1W6MI71_9FLAO</name>
<dbReference type="GO" id="GO:0006313">
    <property type="term" value="P:DNA transposition"/>
    <property type="evidence" value="ECO:0007669"/>
    <property type="project" value="InterPro"/>
</dbReference>
<gene>
    <name evidence="2" type="ORF">BST97_03675</name>
</gene>
<dbReference type="OrthoDB" id="706456at2"/>
<accession>A0A1W6MI71</accession>
<proteinExistence type="predicted"/>
<evidence type="ECO:0000313" key="2">
    <source>
        <dbReference type="EMBL" id="ARN77159.1"/>
    </source>
</evidence>
<reference evidence="2 3" key="1">
    <citation type="submission" date="2016-11" db="EMBL/GenBank/DDBJ databases">
        <title>Trade-off between light-utilization and light-protection in marine flavobacteria.</title>
        <authorList>
            <person name="Kumagai Y."/>
        </authorList>
    </citation>
    <scope>NUCLEOTIDE SEQUENCE [LARGE SCALE GENOMIC DNA]</scope>
    <source>
        <strain evidence="2 3">JCM 13191</strain>
    </source>
</reference>
<sequence length="116" mass="13229">MDGNFNKRPVNTKMNDLEVMALAITGEAASMPCPIVHNAREHRMKICMEDLGTAPRKGYSAVDRRYYIGYKLHLLMSMQGIFHDMAVTPANVHDIKFLKERQYDGSEEREIIGDRG</sequence>
<dbReference type="InterPro" id="IPR002559">
    <property type="entry name" value="Transposase_11"/>
</dbReference>
<dbReference type="Pfam" id="PF01609">
    <property type="entry name" value="DDE_Tnp_1"/>
    <property type="match status" value="1"/>
</dbReference>
<dbReference type="RefSeq" id="WP_085765965.1">
    <property type="nucleotide sequence ID" value="NZ_CP019344.1"/>
</dbReference>
<dbReference type="EMBL" id="CP019344">
    <property type="protein sequence ID" value="ARN77159.1"/>
    <property type="molecule type" value="Genomic_DNA"/>
</dbReference>
<evidence type="ECO:0000259" key="1">
    <source>
        <dbReference type="Pfam" id="PF01609"/>
    </source>
</evidence>
<dbReference type="GO" id="GO:0003677">
    <property type="term" value="F:DNA binding"/>
    <property type="evidence" value="ECO:0007669"/>
    <property type="project" value="InterPro"/>
</dbReference>
<organism evidence="2 3">
    <name type="scientific">Nonlabens spongiae</name>
    <dbReference type="NCBI Taxonomy" id="331648"/>
    <lineage>
        <taxon>Bacteria</taxon>
        <taxon>Pseudomonadati</taxon>
        <taxon>Bacteroidota</taxon>
        <taxon>Flavobacteriia</taxon>
        <taxon>Flavobacteriales</taxon>
        <taxon>Flavobacteriaceae</taxon>
        <taxon>Nonlabens</taxon>
    </lineage>
</organism>